<sequence>MKEATLQVAKITTYAKHLAYLLWVIICVQYLWNNNAITGPNIMLN</sequence>
<reference evidence="2" key="2">
    <citation type="submission" date="2022-10" db="EMBL/GenBank/DDBJ databases">
        <authorList>
            <consortium name="ENA_rothamsted_submissions"/>
            <consortium name="culmorum"/>
            <person name="King R."/>
        </authorList>
    </citation>
    <scope>NUCLEOTIDE SEQUENCE</scope>
</reference>
<evidence type="ECO:0000256" key="1">
    <source>
        <dbReference type="SAM" id="Phobius"/>
    </source>
</evidence>
<protein>
    <submittedName>
        <fullName evidence="2">Uncharacterized protein</fullName>
    </submittedName>
</protein>
<keyword evidence="1" id="KW-0812">Transmembrane</keyword>
<dbReference type="Proteomes" id="UP001154329">
    <property type="component" value="Chromosome 3"/>
</dbReference>
<dbReference type="EMBL" id="OU899036">
    <property type="protein sequence ID" value="CAH1731107.1"/>
    <property type="molecule type" value="Genomic_DNA"/>
</dbReference>
<keyword evidence="1" id="KW-1133">Transmembrane helix</keyword>
<keyword evidence="1" id="KW-0472">Membrane</keyword>
<reference evidence="2" key="1">
    <citation type="submission" date="2022-02" db="EMBL/GenBank/DDBJ databases">
        <authorList>
            <person name="King R."/>
        </authorList>
    </citation>
    <scope>NUCLEOTIDE SEQUENCE</scope>
</reference>
<keyword evidence="3" id="KW-1185">Reference proteome</keyword>
<name>A0A9P0J7P9_APHGO</name>
<organism evidence="2 3">
    <name type="scientific">Aphis gossypii</name>
    <name type="common">Cotton aphid</name>
    <dbReference type="NCBI Taxonomy" id="80765"/>
    <lineage>
        <taxon>Eukaryota</taxon>
        <taxon>Metazoa</taxon>
        <taxon>Ecdysozoa</taxon>
        <taxon>Arthropoda</taxon>
        <taxon>Hexapoda</taxon>
        <taxon>Insecta</taxon>
        <taxon>Pterygota</taxon>
        <taxon>Neoptera</taxon>
        <taxon>Paraneoptera</taxon>
        <taxon>Hemiptera</taxon>
        <taxon>Sternorrhyncha</taxon>
        <taxon>Aphidomorpha</taxon>
        <taxon>Aphidoidea</taxon>
        <taxon>Aphididae</taxon>
        <taxon>Aphidini</taxon>
        <taxon>Aphis</taxon>
        <taxon>Aphis</taxon>
    </lineage>
</organism>
<gene>
    <name evidence="2" type="ORF">APHIGO_LOCUS7895</name>
</gene>
<evidence type="ECO:0000313" key="3">
    <source>
        <dbReference type="Proteomes" id="UP001154329"/>
    </source>
</evidence>
<proteinExistence type="predicted"/>
<dbReference type="AlphaFoldDB" id="A0A9P0J7P9"/>
<feature type="transmembrane region" description="Helical" evidence="1">
    <location>
        <begin position="12"/>
        <end position="32"/>
    </location>
</feature>
<evidence type="ECO:0000313" key="2">
    <source>
        <dbReference type="EMBL" id="CAH1731107.1"/>
    </source>
</evidence>
<accession>A0A9P0J7P9</accession>